<dbReference type="EMBL" id="LR901631">
    <property type="protein sequence ID" value="CAD7249039.1"/>
    <property type="molecule type" value="Genomic_DNA"/>
</dbReference>
<dbReference type="EMBL" id="CAJPEV010002114">
    <property type="protein sequence ID" value="CAG0895710.1"/>
    <property type="molecule type" value="Genomic_DNA"/>
</dbReference>
<proteinExistence type="inferred from homology"/>
<sequence length="339" mass="39502">MQWKGSVYKLIWPDLMLWLSLYYCLSFTYRFALDEDQKRQVFLLGGGADGGLLFEKVVLYCDEFNDLIPVSFLLGFFVSEIIRRWWNMWELLPWPDSVALFVSTSLRGQDERGRVMRRTIVRYINLAIVHSMTRFSVRVKKRFPTLDHLVAAGFMTENEKVIFDEMINVRKMQKLYWMPCVWAASVVTRARKEGRIKDDQALKTILDHINTVRALCGKCHHINIINIPLVYPQVVSIAVYAFFLSCLMGRQFLDPSKNYPHHTLDLIVPFFTIFQFMFYMGWLKVAETLINPFGEDDDDFELNWLIDRHIKVSFIAVIAIVTFLATATCGDSSVTVDTE</sequence>
<feature type="non-terminal residue" evidence="7">
    <location>
        <position position="1"/>
    </location>
</feature>
<keyword evidence="6" id="KW-0407">Ion channel</keyword>
<gene>
    <name evidence="7" type="ORF">DSTB1V02_LOCUS8840</name>
</gene>
<evidence type="ECO:0000256" key="6">
    <source>
        <dbReference type="RuleBase" id="RU363126"/>
    </source>
</evidence>
<keyword evidence="8" id="KW-1185">Reference proteome</keyword>
<dbReference type="GO" id="GO:0005254">
    <property type="term" value="F:chloride channel activity"/>
    <property type="evidence" value="ECO:0007669"/>
    <property type="project" value="UniProtKB-KW"/>
</dbReference>
<feature type="transmembrane region" description="Helical" evidence="6">
    <location>
        <begin position="230"/>
        <end position="252"/>
    </location>
</feature>
<protein>
    <recommendedName>
        <fullName evidence="6">Bestrophin homolog</fullName>
    </recommendedName>
</protein>
<keyword evidence="6" id="KW-0813">Transport</keyword>
<dbReference type="OrthoDB" id="201595at2759"/>
<dbReference type="AlphaFoldDB" id="A0A7R9A621"/>
<dbReference type="PANTHER" id="PTHR10736:SF11">
    <property type="entry name" value="BESTROPHIN 2"/>
    <property type="match status" value="1"/>
</dbReference>
<evidence type="ECO:0000313" key="8">
    <source>
        <dbReference type="Proteomes" id="UP000677054"/>
    </source>
</evidence>
<organism evidence="7">
    <name type="scientific">Darwinula stevensoni</name>
    <dbReference type="NCBI Taxonomy" id="69355"/>
    <lineage>
        <taxon>Eukaryota</taxon>
        <taxon>Metazoa</taxon>
        <taxon>Ecdysozoa</taxon>
        <taxon>Arthropoda</taxon>
        <taxon>Crustacea</taxon>
        <taxon>Oligostraca</taxon>
        <taxon>Ostracoda</taxon>
        <taxon>Podocopa</taxon>
        <taxon>Podocopida</taxon>
        <taxon>Darwinulocopina</taxon>
        <taxon>Darwinuloidea</taxon>
        <taxon>Darwinulidae</taxon>
        <taxon>Darwinula</taxon>
    </lineage>
</organism>
<keyword evidence="2 6" id="KW-0812">Transmembrane</keyword>
<reference evidence="7" key="1">
    <citation type="submission" date="2020-11" db="EMBL/GenBank/DDBJ databases">
        <authorList>
            <person name="Tran Van P."/>
        </authorList>
    </citation>
    <scope>NUCLEOTIDE SEQUENCE</scope>
</reference>
<evidence type="ECO:0000256" key="5">
    <source>
        <dbReference type="ARBA" id="ARBA00034769"/>
    </source>
</evidence>
<evidence type="ECO:0000256" key="4">
    <source>
        <dbReference type="ARBA" id="ARBA00023136"/>
    </source>
</evidence>
<keyword evidence="4 6" id="KW-0472">Membrane</keyword>
<dbReference type="PANTHER" id="PTHR10736">
    <property type="entry name" value="BESTROPHIN"/>
    <property type="match status" value="1"/>
</dbReference>
<keyword evidence="6" id="KW-1003">Cell membrane</keyword>
<feature type="transmembrane region" description="Helical" evidence="6">
    <location>
        <begin position="264"/>
        <end position="282"/>
    </location>
</feature>
<dbReference type="InterPro" id="IPR021134">
    <property type="entry name" value="Bestrophin-like"/>
</dbReference>
<dbReference type="Pfam" id="PF01062">
    <property type="entry name" value="Bestrophin"/>
    <property type="match status" value="1"/>
</dbReference>
<dbReference type="GO" id="GO:0034707">
    <property type="term" value="C:chloride channel complex"/>
    <property type="evidence" value="ECO:0007669"/>
    <property type="project" value="UniProtKB-KW"/>
</dbReference>
<evidence type="ECO:0000256" key="2">
    <source>
        <dbReference type="ARBA" id="ARBA00022692"/>
    </source>
</evidence>
<accession>A0A7R9A621</accession>
<dbReference type="InterPro" id="IPR000615">
    <property type="entry name" value="Bestrophin"/>
</dbReference>
<comment type="similarity">
    <text evidence="5 6">Belongs to the anion channel-forming bestrophin (TC 1.A.46) family. Calcium-sensitive chloride channel subfamily.</text>
</comment>
<keyword evidence="3 6" id="KW-1133">Transmembrane helix</keyword>
<keyword evidence="6" id="KW-0869">Chloride channel</keyword>
<evidence type="ECO:0000256" key="3">
    <source>
        <dbReference type="ARBA" id="ARBA00022989"/>
    </source>
</evidence>
<comment type="function">
    <text evidence="6">Forms chloride channels.</text>
</comment>
<dbReference type="Proteomes" id="UP000677054">
    <property type="component" value="Unassembled WGS sequence"/>
</dbReference>
<keyword evidence="6" id="KW-0868">Chloride</keyword>
<keyword evidence="6" id="KW-0406">Ion transport</keyword>
<feature type="transmembrane region" description="Helical" evidence="6">
    <location>
        <begin position="15"/>
        <end position="33"/>
    </location>
</feature>
<dbReference type="GO" id="GO:0005886">
    <property type="term" value="C:plasma membrane"/>
    <property type="evidence" value="ECO:0007669"/>
    <property type="project" value="UniProtKB-SubCell"/>
</dbReference>
<evidence type="ECO:0000313" key="7">
    <source>
        <dbReference type="EMBL" id="CAD7249039.1"/>
    </source>
</evidence>
<comment type="subcellular location">
    <subcellularLocation>
        <location evidence="6">Cell membrane</location>
        <topology evidence="6">Multi-pass membrane protein</topology>
    </subcellularLocation>
    <subcellularLocation>
        <location evidence="1">Membrane</location>
    </subcellularLocation>
</comment>
<evidence type="ECO:0000256" key="1">
    <source>
        <dbReference type="ARBA" id="ARBA00004370"/>
    </source>
</evidence>
<name>A0A7R9A621_9CRUS</name>
<feature type="transmembrane region" description="Helical" evidence="6">
    <location>
        <begin position="310"/>
        <end position="330"/>
    </location>
</feature>